<keyword evidence="2" id="KW-0472">Membrane</keyword>
<dbReference type="RefSeq" id="XP_017016719.1">
    <property type="nucleotide sequence ID" value="XM_017161230.3"/>
</dbReference>
<feature type="transmembrane region" description="Helical" evidence="2">
    <location>
        <begin position="383"/>
        <end position="412"/>
    </location>
</feature>
<name>A0A6P4HXF8_DROKI</name>
<proteinExistence type="predicted"/>
<organism evidence="4 5">
    <name type="scientific">Drosophila kikkawai</name>
    <name type="common">Fruit fly</name>
    <dbReference type="NCBI Taxonomy" id="30033"/>
    <lineage>
        <taxon>Eukaryota</taxon>
        <taxon>Metazoa</taxon>
        <taxon>Ecdysozoa</taxon>
        <taxon>Arthropoda</taxon>
        <taxon>Hexapoda</taxon>
        <taxon>Insecta</taxon>
        <taxon>Pterygota</taxon>
        <taxon>Neoptera</taxon>
        <taxon>Endopterygota</taxon>
        <taxon>Diptera</taxon>
        <taxon>Brachycera</taxon>
        <taxon>Muscomorpha</taxon>
        <taxon>Ephydroidea</taxon>
        <taxon>Drosophilidae</taxon>
        <taxon>Drosophila</taxon>
        <taxon>Sophophora</taxon>
    </lineage>
</organism>
<dbReference type="AlphaFoldDB" id="A0A6P4HXF8"/>
<reference evidence="5" key="1">
    <citation type="submission" date="2025-08" db="UniProtKB">
        <authorList>
            <consortium name="RefSeq"/>
        </authorList>
    </citation>
    <scope>IDENTIFICATION</scope>
    <source>
        <strain evidence="5">14028-0561.14</strain>
        <tissue evidence="5">Whole fly</tissue>
    </source>
</reference>
<keyword evidence="3" id="KW-0732">Signal</keyword>
<evidence type="ECO:0000313" key="5">
    <source>
        <dbReference type="RefSeq" id="XP_017016719.1"/>
    </source>
</evidence>
<sequence length="451" mass="51270">MLQYLVVFVLFLNSNIANGNLCVTNVVVRMPHEKDIGLIFDLTVINSVKNERRETLDFMVSSDGECTVNTTKGELIPCMGRIFGGNFGAIEPGKSESVSLVWPTVSLFNRVGSCPIQLTATSAQDTIASTKQLLHFDTRFETLDPSGHTLRKRKDFMDCRNWDKDYFHNCTPLNCEERYFGQRNFYNQATEQCERVHSSSRPGEFYDIYSNEAIDRNNFVTEKELEEIKQGKFDSNYLDLQGPPMEEQLHPKTMTSHRREKSNQLAAPSPHLTRLTPSKSCDKTHIVTMADFKFCFQSLMDEQKENVMEKKLRKKSPLEISMLTQLYYDWYLPLRTENLDGFSEIEGGATTNPEGVASSSEPLVNWPSKLDSSGLLMLILKGIAIILSLIMFQILVTLTGYFVVCLSVYGFIELYSLWKTKDQAESLFGGDSISHSSQTEVFTTESLMSHR</sequence>
<protein>
    <submittedName>
        <fullName evidence="5">Uncharacterized protein isoform X1</fullName>
    </submittedName>
</protein>
<dbReference type="Proteomes" id="UP001652661">
    <property type="component" value="Chromosome 3R"/>
</dbReference>
<dbReference type="GeneID" id="108070661"/>
<keyword evidence="2" id="KW-1133">Transmembrane helix</keyword>
<evidence type="ECO:0000256" key="3">
    <source>
        <dbReference type="SAM" id="SignalP"/>
    </source>
</evidence>
<accession>A0A6P4HXF8</accession>
<dbReference type="OrthoDB" id="5977855at2759"/>
<evidence type="ECO:0000313" key="4">
    <source>
        <dbReference type="Proteomes" id="UP001652661"/>
    </source>
</evidence>
<keyword evidence="2" id="KW-0812">Transmembrane</keyword>
<evidence type="ECO:0000256" key="2">
    <source>
        <dbReference type="SAM" id="Phobius"/>
    </source>
</evidence>
<feature type="chain" id="PRO_5027774004" evidence="3">
    <location>
        <begin position="20"/>
        <end position="451"/>
    </location>
</feature>
<keyword evidence="4" id="KW-1185">Reference proteome</keyword>
<evidence type="ECO:0000256" key="1">
    <source>
        <dbReference type="SAM" id="MobiDB-lite"/>
    </source>
</evidence>
<feature type="signal peptide" evidence="3">
    <location>
        <begin position="1"/>
        <end position="19"/>
    </location>
</feature>
<gene>
    <name evidence="5" type="primary">LOC108070661</name>
</gene>
<feature type="region of interest" description="Disordered" evidence="1">
    <location>
        <begin position="242"/>
        <end position="277"/>
    </location>
</feature>